<feature type="compositionally biased region" description="Basic and acidic residues" evidence="1">
    <location>
        <begin position="142"/>
        <end position="162"/>
    </location>
</feature>
<feature type="compositionally biased region" description="Acidic residues" evidence="1">
    <location>
        <begin position="127"/>
        <end position="141"/>
    </location>
</feature>
<sequence>IKDDGILRRLNFVRIGKKTTDESQETVDVFKESEPEPEPIKKKISSKGRVKKKFTLSADDNIISDDLDAALKLAKSISRTKAEEAEAARKKTTWYWRLNEGTGSKAGVLDEDKDITNEKVILKCGDEQDGEFSDDDNDDVEKDDKDGDADREGDDHVSDTQDDIYKYEIRVRKDEDVEMKDAEVDDSNKGEKEITDAAKVDVEKTSEAKDYVKKIELPPSSSTLSVCSGFSDQFLKLSFDSSLVSTVKDYADINVSSLLDIPIKQETSQTSLHLYKSDTYHLKHATNTNTIPTPPITTDAPTIITDVHDSDALSAVELRVAKLEKDVSELKTVDHSSEALAETPKGKTLTKRSKIGKSASAKEPVEEPIAEVVMDDVAHEVNQPQDTSEPKTRRTLNPDWFKKPPRPPTLDPE</sequence>
<accession>A0A699KN83</accession>
<protein>
    <submittedName>
        <fullName evidence="2">Uncharacterized protein</fullName>
    </submittedName>
</protein>
<evidence type="ECO:0000256" key="1">
    <source>
        <dbReference type="SAM" id="MobiDB-lite"/>
    </source>
</evidence>
<comment type="caution">
    <text evidence="2">The sequence shown here is derived from an EMBL/GenBank/DDBJ whole genome shotgun (WGS) entry which is preliminary data.</text>
</comment>
<feature type="non-terminal residue" evidence="2">
    <location>
        <position position="1"/>
    </location>
</feature>
<feature type="region of interest" description="Disordered" evidence="1">
    <location>
        <begin position="333"/>
        <end position="413"/>
    </location>
</feature>
<reference evidence="2" key="1">
    <citation type="journal article" date="2019" name="Sci. Rep.">
        <title>Draft genome of Tanacetum cinerariifolium, the natural source of mosquito coil.</title>
        <authorList>
            <person name="Yamashiro T."/>
            <person name="Shiraishi A."/>
            <person name="Satake H."/>
            <person name="Nakayama K."/>
        </authorList>
    </citation>
    <scope>NUCLEOTIDE SEQUENCE</scope>
</reference>
<gene>
    <name evidence="2" type="ORF">Tci_670045</name>
</gene>
<feature type="region of interest" description="Disordered" evidence="1">
    <location>
        <begin position="122"/>
        <end position="162"/>
    </location>
</feature>
<organism evidence="2">
    <name type="scientific">Tanacetum cinerariifolium</name>
    <name type="common">Dalmatian daisy</name>
    <name type="synonym">Chrysanthemum cinerariifolium</name>
    <dbReference type="NCBI Taxonomy" id="118510"/>
    <lineage>
        <taxon>Eukaryota</taxon>
        <taxon>Viridiplantae</taxon>
        <taxon>Streptophyta</taxon>
        <taxon>Embryophyta</taxon>
        <taxon>Tracheophyta</taxon>
        <taxon>Spermatophyta</taxon>
        <taxon>Magnoliopsida</taxon>
        <taxon>eudicotyledons</taxon>
        <taxon>Gunneridae</taxon>
        <taxon>Pentapetalae</taxon>
        <taxon>asterids</taxon>
        <taxon>campanulids</taxon>
        <taxon>Asterales</taxon>
        <taxon>Asteraceae</taxon>
        <taxon>Asteroideae</taxon>
        <taxon>Anthemideae</taxon>
        <taxon>Anthemidinae</taxon>
        <taxon>Tanacetum</taxon>
    </lineage>
</organism>
<evidence type="ECO:0000313" key="2">
    <source>
        <dbReference type="EMBL" id="GFA98073.1"/>
    </source>
</evidence>
<dbReference type="AlphaFoldDB" id="A0A699KN83"/>
<proteinExistence type="predicted"/>
<name>A0A699KN83_TANCI</name>
<dbReference type="EMBL" id="BKCJ010526729">
    <property type="protein sequence ID" value="GFA98073.1"/>
    <property type="molecule type" value="Genomic_DNA"/>
</dbReference>